<dbReference type="OrthoDB" id="9769158at2"/>
<evidence type="ECO:0000256" key="1">
    <source>
        <dbReference type="PIRSR" id="PIRSR015753-1"/>
    </source>
</evidence>
<dbReference type="SFLD" id="SFLDS00019">
    <property type="entry name" value="Glutathione_Transferase_(cytos"/>
    <property type="match status" value="1"/>
</dbReference>
<dbReference type="Pfam" id="PF13409">
    <property type="entry name" value="GST_N_2"/>
    <property type="match status" value="1"/>
</dbReference>
<feature type="active site" description="Nucleophile" evidence="1">
    <location>
        <position position="63"/>
    </location>
</feature>
<reference evidence="5 6" key="1">
    <citation type="submission" date="2018-05" db="EMBL/GenBank/DDBJ databases">
        <title>The draft genome of strain NS-104.</title>
        <authorList>
            <person name="Hang P."/>
            <person name="Jiang J."/>
        </authorList>
    </citation>
    <scope>NUCLEOTIDE SEQUENCE [LARGE SCALE GENOMIC DNA]</scope>
    <source>
        <strain evidence="5 6">NS-104</strain>
    </source>
</reference>
<feature type="binding site" evidence="2">
    <location>
        <position position="96"/>
    </location>
    <ligand>
        <name>glutathione</name>
        <dbReference type="ChEBI" id="CHEBI:57925"/>
    </ligand>
</feature>
<dbReference type="Pfam" id="PF13410">
    <property type="entry name" value="GST_C_2"/>
    <property type="match status" value="1"/>
</dbReference>
<dbReference type="InterPro" id="IPR036282">
    <property type="entry name" value="Glutathione-S-Trfase_C_sf"/>
</dbReference>
<gene>
    <name evidence="5" type="ORF">DEM27_04230</name>
</gene>
<dbReference type="RefSeq" id="WP_109456969.1">
    <property type="nucleotide sequence ID" value="NZ_QFBC01000002.1"/>
</dbReference>
<dbReference type="GO" id="GO:0005737">
    <property type="term" value="C:cytoplasm"/>
    <property type="evidence" value="ECO:0007669"/>
    <property type="project" value="TreeGrafter"/>
</dbReference>
<dbReference type="PANTHER" id="PTHR32419:SF6">
    <property type="entry name" value="GLUTATHIONE S-TRANSFERASE OMEGA-LIKE 1-RELATED"/>
    <property type="match status" value="1"/>
</dbReference>
<dbReference type="SUPFAM" id="SSF52833">
    <property type="entry name" value="Thioredoxin-like"/>
    <property type="match status" value="1"/>
</dbReference>
<dbReference type="PIRSF" id="PIRSF015753">
    <property type="entry name" value="GST"/>
    <property type="match status" value="1"/>
</dbReference>
<evidence type="ECO:0000256" key="3">
    <source>
        <dbReference type="PIRSR" id="PIRSR015753-3"/>
    </source>
</evidence>
<dbReference type="PANTHER" id="PTHR32419">
    <property type="entry name" value="GLUTATHIONYL-HYDROQUINONE REDUCTASE"/>
    <property type="match status" value="1"/>
</dbReference>
<dbReference type="SFLD" id="SFLDG01206">
    <property type="entry name" value="Xi.1"/>
    <property type="match status" value="1"/>
</dbReference>
<dbReference type="InterPro" id="IPR036249">
    <property type="entry name" value="Thioredoxin-like_sf"/>
</dbReference>
<keyword evidence="6" id="KW-1185">Reference proteome</keyword>
<comment type="caution">
    <text evidence="5">The sequence shown here is derived from an EMBL/GenBank/DDBJ whole genome shotgun (WGS) entry which is preliminary data.</text>
</comment>
<feature type="site" description="Lowers pKa of active site Cys" evidence="3">
    <location>
        <position position="295"/>
    </location>
</feature>
<name>A0A2U2DU79_9HYPH</name>
<organism evidence="5 6">
    <name type="scientific">Metarhizobium album</name>
    <dbReference type="NCBI Taxonomy" id="2182425"/>
    <lineage>
        <taxon>Bacteria</taxon>
        <taxon>Pseudomonadati</taxon>
        <taxon>Pseudomonadota</taxon>
        <taxon>Alphaproteobacteria</taxon>
        <taxon>Hyphomicrobiales</taxon>
        <taxon>Rhizobiaceae</taxon>
        <taxon>Metarhizobium</taxon>
    </lineage>
</organism>
<dbReference type="AlphaFoldDB" id="A0A2U2DU79"/>
<dbReference type="SFLD" id="SFLDG01148">
    <property type="entry name" value="Xi_(cytGST)"/>
    <property type="match status" value="1"/>
</dbReference>
<dbReference type="InterPro" id="IPR040079">
    <property type="entry name" value="Glutathione_S-Trfase"/>
</dbReference>
<feature type="binding site" evidence="2">
    <location>
        <begin position="129"/>
        <end position="132"/>
    </location>
    <ligand>
        <name>glutathione</name>
        <dbReference type="ChEBI" id="CHEBI:57925"/>
    </ligand>
</feature>
<dbReference type="FunFam" id="3.40.30.10:FF:000058">
    <property type="entry name" value="Glutathione S-transferase, omega"/>
    <property type="match status" value="1"/>
</dbReference>
<dbReference type="Proteomes" id="UP000245252">
    <property type="component" value="Unassembled WGS sequence"/>
</dbReference>
<evidence type="ECO:0000313" key="5">
    <source>
        <dbReference type="EMBL" id="PWE56864.1"/>
    </source>
</evidence>
<dbReference type="CDD" id="cd03190">
    <property type="entry name" value="GST_C_Omega_like"/>
    <property type="match status" value="1"/>
</dbReference>
<proteinExistence type="predicted"/>
<accession>A0A2U2DU79</accession>
<dbReference type="PROSITE" id="PS50405">
    <property type="entry name" value="GST_CTER"/>
    <property type="match status" value="1"/>
</dbReference>
<feature type="domain" description="GST C-terminal" evidence="4">
    <location>
        <begin position="171"/>
        <end position="298"/>
    </location>
</feature>
<dbReference type="InterPro" id="IPR010987">
    <property type="entry name" value="Glutathione-S-Trfase_C-like"/>
</dbReference>
<evidence type="ECO:0000259" key="4">
    <source>
        <dbReference type="PROSITE" id="PS50405"/>
    </source>
</evidence>
<dbReference type="GO" id="GO:0004364">
    <property type="term" value="F:glutathione transferase activity"/>
    <property type="evidence" value="ECO:0007669"/>
    <property type="project" value="InterPro"/>
</dbReference>
<dbReference type="InterPro" id="IPR004045">
    <property type="entry name" value="Glutathione_S-Trfase_N"/>
</dbReference>
<dbReference type="EMBL" id="QFBC01000002">
    <property type="protein sequence ID" value="PWE56864.1"/>
    <property type="molecule type" value="Genomic_DNA"/>
</dbReference>
<feature type="active site" description="Proton donor/acceptor" evidence="1">
    <location>
        <position position="194"/>
    </location>
</feature>
<dbReference type="InterPro" id="IPR016639">
    <property type="entry name" value="GST_Omega/GSH"/>
</dbReference>
<dbReference type="InterPro" id="IPR047047">
    <property type="entry name" value="GST_Omega-like_C"/>
</dbReference>
<dbReference type="SUPFAM" id="SSF47616">
    <property type="entry name" value="GST C-terminal domain-like"/>
    <property type="match status" value="1"/>
</dbReference>
<protein>
    <submittedName>
        <fullName evidence="5">Glutathione-dependent reductase</fullName>
    </submittedName>
</protein>
<evidence type="ECO:0000313" key="6">
    <source>
        <dbReference type="Proteomes" id="UP000245252"/>
    </source>
</evidence>
<dbReference type="Gene3D" id="3.40.30.10">
    <property type="entry name" value="Glutaredoxin"/>
    <property type="match status" value="1"/>
</dbReference>
<feature type="site" description="Lowers pKa of active site Cys" evidence="3">
    <location>
        <position position="252"/>
    </location>
</feature>
<dbReference type="Gene3D" id="1.20.1050.10">
    <property type="match status" value="1"/>
</dbReference>
<sequence length="332" mass="37767">MGRLVEGVWQDVWYDTKENQGHFKRAASQFRNWVTADGSAGPSGSGGFKAEKDRYHLYVSYACPWAHRTLIFRTLKKLEDIIPVTAVDPLMLSNGWEFHDRDGATPDPLFGADFLWQVYTKADPQYSGRVTVPVLWDKKTGTIVSNESAEIIRMFNSAFNGLTGNSDDYYPEALRSEIDDINTLVYDTVNNGVYKAGFATTQEAYEANVLKLFETLDALDKRLEKQRYLAGNRLTEADWRLFTTLVRFDAVYVGHFKCNIRRIDDYANLSAYLRDLYQVTGVAETVNLRHIKHHYYRSHLMINPTGIVPVGPELDFTRPHGRETLSTVATAA</sequence>
<evidence type="ECO:0000256" key="2">
    <source>
        <dbReference type="PIRSR" id="PIRSR015753-2"/>
    </source>
</evidence>
<feature type="binding site" evidence="2">
    <location>
        <begin position="147"/>
        <end position="148"/>
    </location>
    <ligand>
        <name>glutathione</name>
        <dbReference type="ChEBI" id="CHEBI:57925"/>
    </ligand>
</feature>